<feature type="transmembrane region" description="Helical" evidence="5">
    <location>
        <begin position="405"/>
        <end position="423"/>
    </location>
</feature>
<feature type="transmembrane region" description="Helical" evidence="5">
    <location>
        <begin position="99"/>
        <end position="122"/>
    </location>
</feature>
<feature type="transmembrane region" description="Helical" evidence="5">
    <location>
        <begin position="34"/>
        <end position="54"/>
    </location>
</feature>
<dbReference type="PANTHER" id="PTHR42770:SF8">
    <property type="entry name" value="PUTRESCINE IMPORTER PUUP"/>
    <property type="match status" value="1"/>
</dbReference>
<evidence type="ECO:0000256" key="3">
    <source>
        <dbReference type="ARBA" id="ARBA00022989"/>
    </source>
</evidence>
<feature type="transmembrane region" description="Helical" evidence="5">
    <location>
        <begin position="370"/>
        <end position="393"/>
    </location>
</feature>
<dbReference type="Proteomes" id="UP000335415">
    <property type="component" value="Unassembled WGS sequence"/>
</dbReference>
<keyword evidence="4 5" id="KW-0472">Membrane</keyword>
<comment type="subcellular location">
    <subcellularLocation>
        <location evidence="1">Membrane</location>
        <topology evidence="1">Multi-pass membrane protein</topology>
    </subcellularLocation>
</comment>
<organism evidence="7 8">
    <name type="scientific">Affinibrenneria salicis</name>
    <dbReference type="NCBI Taxonomy" id="2590031"/>
    <lineage>
        <taxon>Bacteria</taxon>
        <taxon>Pseudomonadati</taxon>
        <taxon>Pseudomonadota</taxon>
        <taxon>Gammaproteobacteria</taxon>
        <taxon>Enterobacterales</taxon>
        <taxon>Pectobacteriaceae</taxon>
        <taxon>Affinibrenneria</taxon>
    </lineage>
</organism>
<dbReference type="RefSeq" id="WP_150436921.1">
    <property type="nucleotide sequence ID" value="NZ_VYKJ01000013.1"/>
</dbReference>
<reference evidence="7 8" key="1">
    <citation type="submission" date="2019-09" db="EMBL/GenBank/DDBJ databases">
        <authorList>
            <person name="Li Y."/>
        </authorList>
    </citation>
    <scope>NUCLEOTIDE SEQUENCE [LARGE SCALE GENOMIC DNA]</scope>
    <source>
        <strain evidence="7 8">L3-3HA</strain>
    </source>
</reference>
<evidence type="ECO:0000256" key="2">
    <source>
        <dbReference type="ARBA" id="ARBA00022692"/>
    </source>
</evidence>
<feature type="domain" description="Amino acid permease/ SLC12A" evidence="6">
    <location>
        <begin position="38"/>
        <end position="389"/>
    </location>
</feature>
<dbReference type="Gene3D" id="1.20.1740.10">
    <property type="entry name" value="Amino acid/polyamine transporter I"/>
    <property type="match status" value="1"/>
</dbReference>
<keyword evidence="8" id="KW-1185">Reference proteome</keyword>
<dbReference type="OrthoDB" id="9804700at2"/>
<dbReference type="GO" id="GO:0016020">
    <property type="term" value="C:membrane"/>
    <property type="evidence" value="ECO:0007669"/>
    <property type="project" value="UniProtKB-SubCell"/>
</dbReference>
<evidence type="ECO:0000313" key="8">
    <source>
        <dbReference type="Proteomes" id="UP000335415"/>
    </source>
</evidence>
<feature type="transmembrane region" description="Helical" evidence="5">
    <location>
        <begin position="173"/>
        <end position="193"/>
    </location>
</feature>
<evidence type="ECO:0000256" key="4">
    <source>
        <dbReference type="ARBA" id="ARBA00023136"/>
    </source>
</evidence>
<keyword evidence="3 5" id="KW-1133">Transmembrane helix</keyword>
<dbReference type="AlphaFoldDB" id="A0A5J5FUJ4"/>
<dbReference type="PIRSF" id="PIRSF006060">
    <property type="entry name" value="AA_transporter"/>
    <property type="match status" value="1"/>
</dbReference>
<feature type="transmembrane region" description="Helical" evidence="5">
    <location>
        <begin position="250"/>
        <end position="273"/>
    </location>
</feature>
<name>A0A5J5FUJ4_9GAMM</name>
<feature type="transmembrane region" description="Helical" evidence="5">
    <location>
        <begin position="293"/>
        <end position="315"/>
    </location>
</feature>
<feature type="transmembrane region" description="Helical" evidence="5">
    <location>
        <begin position="142"/>
        <end position="161"/>
    </location>
</feature>
<feature type="transmembrane region" description="Helical" evidence="5">
    <location>
        <begin position="213"/>
        <end position="230"/>
    </location>
</feature>
<evidence type="ECO:0000256" key="5">
    <source>
        <dbReference type="SAM" id="Phobius"/>
    </source>
</evidence>
<gene>
    <name evidence="7" type="ORF">FJU30_20950</name>
</gene>
<evidence type="ECO:0000256" key="1">
    <source>
        <dbReference type="ARBA" id="ARBA00004141"/>
    </source>
</evidence>
<evidence type="ECO:0000259" key="6">
    <source>
        <dbReference type="Pfam" id="PF00324"/>
    </source>
</evidence>
<sequence length="465" mass="49903">MSNHHRNEAAITIPSADRLSGHAQAPHLRRVLRLPALIFFGLVYMVPLTMFTTYGVVTEITGGRTASAYLITLFAMLFTALSYGMMVRKYPVAGSTYSYSSLAFGSNIGFLTGWALLLDYLFLPMINYLLIGLFLNIAFPQVPAWVFVVAAIALVSVFNTIGIGSVAGLSNVIVGAQIIFVLVFIAMSSRHLAGLPSLDLMAPWLGDGTQPGFPPLMAGAAILCLSFLGFDAVSTLAEETPHPKRDIPRAIVITTVIAGLLFTLLAVISQLVYPGSVFNDAEVAANDVMMKAGGAFLNSFFTAAYVAGAAGSALASQTSVSRIIYCMGRDKILPTRLFGRLSARFNTPVAAILVVSLISLLATVTSLTTLASMISFGALVAFSATNLAVIRCYLHQEGRRRPRDLLCYGLLPAIGTGLTLWLWTSLSAHTLIIGLVWCAAGFLYLLWLTRGFSRKPPTVSFSEHL</sequence>
<accession>A0A5J5FUJ4</accession>
<evidence type="ECO:0000313" key="7">
    <source>
        <dbReference type="EMBL" id="KAA8996676.1"/>
    </source>
</evidence>
<dbReference type="InterPro" id="IPR050367">
    <property type="entry name" value="APC_superfamily"/>
</dbReference>
<comment type="caution">
    <text evidence="7">The sequence shown here is derived from an EMBL/GenBank/DDBJ whole genome shotgun (WGS) entry which is preliminary data.</text>
</comment>
<feature type="transmembrane region" description="Helical" evidence="5">
    <location>
        <begin position="345"/>
        <end position="364"/>
    </location>
</feature>
<dbReference type="PANTHER" id="PTHR42770">
    <property type="entry name" value="AMINO ACID TRANSPORTER-RELATED"/>
    <property type="match status" value="1"/>
</dbReference>
<dbReference type="EMBL" id="VYKJ01000013">
    <property type="protein sequence ID" value="KAA8996676.1"/>
    <property type="molecule type" value="Genomic_DNA"/>
</dbReference>
<dbReference type="InterPro" id="IPR004841">
    <property type="entry name" value="AA-permease/SLC12A_dom"/>
</dbReference>
<feature type="transmembrane region" description="Helical" evidence="5">
    <location>
        <begin position="429"/>
        <end position="448"/>
    </location>
</feature>
<feature type="transmembrane region" description="Helical" evidence="5">
    <location>
        <begin position="66"/>
        <end position="87"/>
    </location>
</feature>
<protein>
    <submittedName>
        <fullName evidence="7">APC family permease</fullName>
    </submittedName>
</protein>
<proteinExistence type="predicted"/>
<keyword evidence="2 5" id="KW-0812">Transmembrane</keyword>
<dbReference type="GO" id="GO:0055085">
    <property type="term" value="P:transmembrane transport"/>
    <property type="evidence" value="ECO:0007669"/>
    <property type="project" value="InterPro"/>
</dbReference>
<dbReference type="Pfam" id="PF00324">
    <property type="entry name" value="AA_permease"/>
    <property type="match status" value="1"/>
</dbReference>